<dbReference type="EMBL" id="FNCP01000014">
    <property type="protein sequence ID" value="SDH52148.1"/>
    <property type="molecule type" value="Genomic_DNA"/>
</dbReference>
<sequence>MVDFKRVSELIPVHSGLQVCISDCKPIQVLQWQCQDEPTADLERGVYTTNPLHISKAINFVHLAKETCSDLVLTPEYSFPCEVLDSVVENHELWPERGSLWCLCMQGYARQEFAKKLEQWTRNDTLIIRSAFEQILGRYFVDALIYLFILDDGRLCILPQLKTTPMAERWNDHEVRGLCTSDLIYIFDLYGNSDDQNRFLSILCSDALSVKAQDILDHTKGKQLIVFHAQLNPEPRHSDFQLFRSSFFDLNAGRDIRLISLNWAEGTKIDNQMFSKPWSAFYKKSYRGQVPEQELRARNHDRGTYYTLHHYTEIWYSDREEHCKRFDINKGFQWGASYPAITHDEPITHDYFLYSPADSSWKPVLKENHHPSLVELIDSHGSDYDFPLGASPHDSDAFFGLCFGHFLEGELSADDNELVTRLFSGSDQESDQKRRSKAIQYKKLIQLIKKQEFPPELGNLIDNHILYLDSATAEEKNKYGNVYPKNVAPDQRSPSSSALFIISGCTTRDEVEEQIDMLSKKLHPNLHNRVVIYYFSPETERYECFAEHLMQTRIDKATYSKPLSSIKG</sequence>
<protein>
    <submittedName>
        <fullName evidence="1">Uncharacterized protein</fullName>
    </submittedName>
</protein>
<dbReference type="RefSeq" id="WP_176786161.1">
    <property type="nucleotide sequence ID" value="NZ_FNCP01000014.1"/>
</dbReference>
<reference evidence="2" key="1">
    <citation type="submission" date="2016-10" db="EMBL/GenBank/DDBJ databases">
        <authorList>
            <person name="Varghese N."/>
            <person name="Submissions S."/>
        </authorList>
    </citation>
    <scope>NUCLEOTIDE SEQUENCE [LARGE SCALE GENOMIC DNA]</scope>
    <source>
        <strain evidence="2">DSM 8344</strain>
    </source>
</reference>
<organism evidence="1 2">
    <name type="scientific">Desulfosporosinus hippei DSM 8344</name>
    <dbReference type="NCBI Taxonomy" id="1121419"/>
    <lineage>
        <taxon>Bacteria</taxon>
        <taxon>Bacillati</taxon>
        <taxon>Bacillota</taxon>
        <taxon>Clostridia</taxon>
        <taxon>Eubacteriales</taxon>
        <taxon>Desulfitobacteriaceae</taxon>
        <taxon>Desulfosporosinus</taxon>
    </lineage>
</organism>
<keyword evidence="2" id="KW-1185">Reference proteome</keyword>
<dbReference type="Proteomes" id="UP000198656">
    <property type="component" value="Unassembled WGS sequence"/>
</dbReference>
<dbReference type="STRING" id="1121419.SAMN05443529_11498"/>
<proteinExistence type="predicted"/>
<gene>
    <name evidence="1" type="ORF">SAMN05443529_11498</name>
</gene>
<name>A0A1G8D2Y3_9FIRM</name>
<evidence type="ECO:0000313" key="2">
    <source>
        <dbReference type="Proteomes" id="UP000198656"/>
    </source>
</evidence>
<accession>A0A1G8D2Y3</accession>
<dbReference type="AlphaFoldDB" id="A0A1G8D2Y3"/>
<evidence type="ECO:0000313" key="1">
    <source>
        <dbReference type="EMBL" id="SDH52148.1"/>
    </source>
</evidence>